<dbReference type="Proteomes" id="UP000236161">
    <property type="component" value="Unassembled WGS sequence"/>
</dbReference>
<protein>
    <submittedName>
        <fullName evidence="2">Uncharacterized protein</fullName>
    </submittedName>
</protein>
<evidence type="ECO:0000256" key="1">
    <source>
        <dbReference type="SAM" id="MobiDB-lite"/>
    </source>
</evidence>
<reference evidence="2 3" key="1">
    <citation type="journal article" date="2017" name="Nature">
        <title>The Apostasia genome and the evolution of orchids.</title>
        <authorList>
            <person name="Zhang G.Q."/>
            <person name="Liu K.W."/>
            <person name="Li Z."/>
            <person name="Lohaus R."/>
            <person name="Hsiao Y.Y."/>
            <person name="Niu S.C."/>
            <person name="Wang J.Y."/>
            <person name="Lin Y.C."/>
            <person name="Xu Q."/>
            <person name="Chen L.J."/>
            <person name="Yoshida K."/>
            <person name="Fujiwara S."/>
            <person name="Wang Z.W."/>
            <person name="Zhang Y.Q."/>
            <person name="Mitsuda N."/>
            <person name="Wang M."/>
            <person name="Liu G.H."/>
            <person name="Pecoraro L."/>
            <person name="Huang H.X."/>
            <person name="Xiao X.J."/>
            <person name="Lin M."/>
            <person name="Wu X.Y."/>
            <person name="Wu W.L."/>
            <person name="Chen Y.Y."/>
            <person name="Chang S.B."/>
            <person name="Sakamoto S."/>
            <person name="Ohme-Takagi M."/>
            <person name="Yagi M."/>
            <person name="Zeng S.J."/>
            <person name="Shen C.Y."/>
            <person name="Yeh C.M."/>
            <person name="Luo Y.B."/>
            <person name="Tsai W.C."/>
            <person name="Van de Peer Y."/>
            <person name="Liu Z.J."/>
        </authorList>
    </citation>
    <scope>NUCLEOTIDE SEQUENCE [LARGE SCALE GENOMIC DNA]</scope>
    <source>
        <strain evidence="3">cv. Shenzhen</strain>
        <tissue evidence="2">Stem</tissue>
    </source>
</reference>
<proteinExistence type="predicted"/>
<evidence type="ECO:0000313" key="3">
    <source>
        <dbReference type="Proteomes" id="UP000236161"/>
    </source>
</evidence>
<name>A0A2I0ALF6_9ASPA</name>
<feature type="region of interest" description="Disordered" evidence="1">
    <location>
        <begin position="70"/>
        <end position="128"/>
    </location>
</feature>
<sequence length="279" mass="30131">MASSSSKPPSPEPSTAIISMTTSEPEANVEPAAAPNAPPPSKEAEIFSEEQIQKFLADAWHSLMIRDNSNIESQEVDDDNADFTSPHPPPQSGSNKGKGVASSADKDDEEAELATPRRRGRPVSNLDWLPDGWIRFTRPRENGQTDTIGTNRTMRSSYDVLCFMEFGKVIKKDKEQTKQILEAKYELKFPKEKRRRSAPPSLEAATPVASGDPAGAEQPPSGDEICVALPAFPLLPEQSEGAPAAVHGSPANGAADDAVKKEAEEDDQEPSSHAVDMEE</sequence>
<evidence type="ECO:0000313" key="2">
    <source>
        <dbReference type="EMBL" id="PKA56391.1"/>
    </source>
</evidence>
<gene>
    <name evidence="2" type="ORF">AXF42_Ash014894</name>
</gene>
<feature type="region of interest" description="Disordered" evidence="1">
    <location>
        <begin position="1"/>
        <end position="50"/>
    </location>
</feature>
<dbReference type="OrthoDB" id="785950at2759"/>
<feature type="compositionally biased region" description="Low complexity" evidence="1">
    <location>
        <begin position="23"/>
        <end position="35"/>
    </location>
</feature>
<dbReference type="AlphaFoldDB" id="A0A2I0ALF6"/>
<accession>A0A2I0ALF6</accession>
<feature type="region of interest" description="Disordered" evidence="1">
    <location>
        <begin position="190"/>
        <end position="279"/>
    </location>
</feature>
<organism evidence="2 3">
    <name type="scientific">Apostasia shenzhenica</name>
    <dbReference type="NCBI Taxonomy" id="1088818"/>
    <lineage>
        <taxon>Eukaryota</taxon>
        <taxon>Viridiplantae</taxon>
        <taxon>Streptophyta</taxon>
        <taxon>Embryophyta</taxon>
        <taxon>Tracheophyta</taxon>
        <taxon>Spermatophyta</taxon>
        <taxon>Magnoliopsida</taxon>
        <taxon>Liliopsida</taxon>
        <taxon>Asparagales</taxon>
        <taxon>Orchidaceae</taxon>
        <taxon>Apostasioideae</taxon>
        <taxon>Apostasia</taxon>
    </lineage>
</organism>
<keyword evidence="3" id="KW-1185">Reference proteome</keyword>
<dbReference type="EMBL" id="KZ451973">
    <property type="protein sequence ID" value="PKA56391.1"/>
    <property type="molecule type" value="Genomic_DNA"/>
</dbReference>